<evidence type="ECO:0000313" key="4">
    <source>
        <dbReference type="Proteomes" id="UP000270524"/>
    </source>
</evidence>
<comment type="caution">
    <text evidence="2">The sequence shown here is derived from an EMBL/GenBank/DDBJ whole genome shotgun (WGS) entry which is preliminary data.</text>
</comment>
<gene>
    <name evidence="2" type="ORF">ALQ51_01093</name>
    <name evidence="1" type="ORF">ALQ53_01346</name>
</gene>
<reference evidence="3 4" key="1">
    <citation type="submission" date="2018-08" db="EMBL/GenBank/DDBJ databases">
        <title>Recombination of ecologically and evolutionarily significant loci maintains genetic cohesion in the Pseudomonas syringae species complex.</title>
        <authorList>
            <person name="Dillon M."/>
            <person name="Thakur S."/>
            <person name="Almeida R.N.D."/>
            <person name="Weir B.S."/>
            <person name="Guttman D.S."/>
        </authorList>
    </citation>
    <scope>NUCLEOTIDE SEQUENCE [LARGE SCALE GENOMIC DNA]</scope>
    <source>
        <strain evidence="1 3">ICMP 15201</strain>
        <strain evidence="2 4">ICMP 15203</strain>
    </source>
</reference>
<dbReference type="Proteomes" id="UP000270524">
    <property type="component" value="Unassembled WGS sequence"/>
</dbReference>
<evidence type="ECO:0000313" key="3">
    <source>
        <dbReference type="Proteomes" id="UP000269335"/>
    </source>
</evidence>
<organism evidence="2 4">
    <name type="scientific">Pseudomonas cannabina</name>
    <dbReference type="NCBI Taxonomy" id="86840"/>
    <lineage>
        <taxon>Bacteria</taxon>
        <taxon>Pseudomonadati</taxon>
        <taxon>Pseudomonadota</taxon>
        <taxon>Gammaproteobacteria</taxon>
        <taxon>Pseudomonadales</taxon>
        <taxon>Pseudomonadaceae</taxon>
        <taxon>Pseudomonas</taxon>
    </lineage>
</organism>
<sequence length="507" mass="57479">MDGSLKAKSDFDDGFLSIQQVIRRYSPLSILVEALRYLYSPVKDPVEQASKHPWLIMLLIKWTFVDPLADAWLPRPDITPGKLHALFQEIYDLSDTGSRPDEYEDVRLFMRALAYQQFLHQTENGLLDIARQVQIFARVPENHYFKTRFLRGLGVSISDFLRLAFAVIAIVKRPEPIINRETLFELCPPFAPATVNAFLSAISVDVQDLPRELRAVDLDLRHANEFLLQTPLLRFPLIKVGGQYWCVSPHVLERSLGHFIYDYLKRVDVGSFNSPFGKSFERYVGEQIERSGLAWADENELLRALPGQGKVVDFIVADGDANVLIDAKGVEMAQRGMAALRRGDVRRATQTSLIKAFEQGHEVAARVAAISDSHPVIHARPSTYLLAVTYKELYIGNGITLAGVIGESELTKIRMQYDPRHLIPDENIYFLTVREFEELMSLVRDGKIGLVEALNRAKQTDSNPLTHKFNFELHIAGWPEAANRKSPLQSVLQTVIDEMRRLVTRSA</sequence>
<name>A0A3M3RWH8_PSECA</name>
<proteinExistence type="predicted"/>
<dbReference type="RefSeq" id="WP_057414568.1">
    <property type="nucleotide sequence ID" value="NZ_RBPH01000070.1"/>
</dbReference>
<evidence type="ECO:0000313" key="1">
    <source>
        <dbReference type="EMBL" id="RMN83580.1"/>
    </source>
</evidence>
<dbReference type="Proteomes" id="UP000269335">
    <property type="component" value="Unassembled WGS sequence"/>
</dbReference>
<accession>A0A3M3RWH8</accession>
<evidence type="ECO:0000313" key="2">
    <source>
        <dbReference type="EMBL" id="RMO00780.1"/>
    </source>
</evidence>
<dbReference type="AlphaFoldDB" id="A0A3M3RWH8"/>
<dbReference type="EMBL" id="RBPH01000070">
    <property type="protein sequence ID" value="RMN83580.1"/>
    <property type="molecule type" value="Genomic_DNA"/>
</dbReference>
<dbReference type="EMBL" id="RBPJ01000082">
    <property type="protein sequence ID" value="RMO00780.1"/>
    <property type="molecule type" value="Genomic_DNA"/>
</dbReference>
<protein>
    <submittedName>
        <fullName evidence="2">Uncharacterized protein</fullName>
    </submittedName>
</protein>